<dbReference type="SUPFAM" id="SSF159042">
    <property type="entry name" value="Plus3-like"/>
    <property type="match status" value="1"/>
</dbReference>
<reference evidence="8" key="1">
    <citation type="journal article" date="2010" name="Genome Biol.">
        <title>Genome sequence of the necrotrophic plant pathogen Pythium ultimum reveals original pathogenicity mechanisms and effector repertoire.</title>
        <authorList>
            <person name="Levesque C.A."/>
            <person name="Brouwer H."/>
            <person name="Cano L."/>
            <person name="Hamilton J.P."/>
            <person name="Holt C."/>
            <person name="Huitema E."/>
            <person name="Raffaele S."/>
            <person name="Robideau G.P."/>
            <person name="Thines M."/>
            <person name="Win J."/>
            <person name="Zerillo M.M."/>
            <person name="Beakes G.W."/>
            <person name="Boore J.L."/>
            <person name="Busam D."/>
            <person name="Dumas B."/>
            <person name="Ferriera S."/>
            <person name="Fuerstenberg S.I."/>
            <person name="Gachon C.M."/>
            <person name="Gaulin E."/>
            <person name="Govers F."/>
            <person name="Grenville-Briggs L."/>
            <person name="Horner N."/>
            <person name="Hostetler J."/>
            <person name="Jiang R.H."/>
            <person name="Johnson J."/>
            <person name="Krajaejun T."/>
            <person name="Lin H."/>
            <person name="Meijer H.J."/>
            <person name="Moore B."/>
            <person name="Morris P."/>
            <person name="Phuntmart V."/>
            <person name="Puiu D."/>
            <person name="Shetty J."/>
            <person name="Stajich J.E."/>
            <person name="Tripathy S."/>
            <person name="Wawra S."/>
            <person name="van West P."/>
            <person name="Whitty B.R."/>
            <person name="Coutinho P.M."/>
            <person name="Henrissat B."/>
            <person name="Martin F."/>
            <person name="Thomas P.D."/>
            <person name="Tyler B.M."/>
            <person name="De Vries R.P."/>
            <person name="Kamoun S."/>
            <person name="Yandell M."/>
            <person name="Tisserat N."/>
            <person name="Buell C.R."/>
        </authorList>
    </citation>
    <scope>NUCLEOTIDE SEQUENCE</scope>
    <source>
        <strain evidence="8">DAOM:BR144</strain>
    </source>
</reference>
<feature type="compositionally biased region" description="Acidic residues" evidence="5">
    <location>
        <begin position="176"/>
        <end position="188"/>
    </location>
</feature>
<comment type="subcellular location">
    <subcellularLocation>
        <location evidence="1">Nucleus</location>
    </subcellularLocation>
</comment>
<accession>K3W5X8</accession>
<keyword evidence="3" id="KW-0804">Transcription</keyword>
<dbReference type="AlphaFoldDB" id="K3W5X8"/>
<dbReference type="GO" id="GO:1990269">
    <property type="term" value="F:RNA polymerase II C-terminal domain phosphoserine binding"/>
    <property type="evidence" value="ECO:0007669"/>
    <property type="project" value="TreeGrafter"/>
</dbReference>
<evidence type="ECO:0000256" key="3">
    <source>
        <dbReference type="ARBA" id="ARBA00023163"/>
    </source>
</evidence>
<dbReference type="InterPro" id="IPR036128">
    <property type="entry name" value="Plus3-like_sf"/>
</dbReference>
<dbReference type="PROSITE" id="PS51360">
    <property type="entry name" value="PLUS3"/>
    <property type="match status" value="1"/>
</dbReference>
<organism evidence="7 8">
    <name type="scientific">Globisporangium ultimum (strain ATCC 200006 / CBS 805.95 / DAOM BR144)</name>
    <name type="common">Pythium ultimum</name>
    <dbReference type="NCBI Taxonomy" id="431595"/>
    <lineage>
        <taxon>Eukaryota</taxon>
        <taxon>Sar</taxon>
        <taxon>Stramenopiles</taxon>
        <taxon>Oomycota</taxon>
        <taxon>Peronosporomycetes</taxon>
        <taxon>Pythiales</taxon>
        <taxon>Pythiaceae</taxon>
        <taxon>Globisporangium</taxon>
    </lineage>
</organism>
<dbReference type="STRING" id="431595.K3W5X8"/>
<protein>
    <recommendedName>
        <fullName evidence="6">Plus3 domain-containing protein</fullName>
    </recommendedName>
</protein>
<feature type="domain" description="Plus3" evidence="6">
    <location>
        <begin position="230"/>
        <end position="361"/>
    </location>
</feature>
<dbReference type="InterPro" id="IPR004343">
    <property type="entry name" value="Plus-3_dom"/>
</dbReference>
<feature type="compositionally biased region" description="Basic and acidic residues" evidence="5">
    <location>
        <begin position="163"/>
        <end position="175"/>
    </location>
</feature>
<evidence type="ECO:0000256" key="5">
    <source>
        <dbReference type="SAM" id="MobiDB-lite"/>
    </source>
</evidence>
<keyword evidence="2" id="KW-0805">Transcription regulation</keyword>
<sequence length="647" mass="73999">MAPAKKNRVIDDSGESDGGNSSASGSIEDEEDSEAELEFEQNLDGLTEVEKEKRLLEKYEADEQKNKEKDLKKRLAASQGKPSKENEESEESDEVVSTRRGGRSRESDRRKEALKSLKNTKSKGSGEKARSMLVDRFGDDDGSDAEVGGGAGRDLAEKRRKRQELQRGSRGRGRDGDDDDYSDDDDNENDRRKKPEQRSGSGIKSALPVSLDGGRVDEEDELKPEENVPVNWNQANHYLLQKRTFFEKYFFEPYFEKLVKGVYVRIPISVVDGEMVYRFCEVVNTCRLQKAYTFMGESTHTGVVCAFGKSRLEWKLNGLSTHSLKEREFLVWRATLNKERLHFPTHAEAKKLYRDKQRMVLKHQYTDEEVNVMVNRKKDIGQSTVSLGVQRVRLERDLRAAQDMKNFDKALKLEEKLRKLLDENEARQNRKTDDVLRINEINKRNREANQKQDLQAQLLNDASLEKMTSAERLQFVRANSKKMFLSRSILERNLADGKLIQLPDGRIMTLNKVHEVEALPDDLVAGVSGATKSSKSGNSLEIDIEKLLEKQRERKLKESQKVEEMLKEKDSKVEFVGGAAPTNVQERANSTIRIQDSDGSWMTLRPANEIVKQMQTKPVVSAETKATRKGITVKEYFDRVKRRRVNE</sequence>
<dbReference type="PANTHER" id="PTHR13115">
    <property type="entry name" value="RNA POLYMERASE-ASSOCIATED PROTEIN RTF1 HOMOLOG"/>
    <property type="match status" value="1"/>
</dbReference>
<dbReference type="GO" id="GO:0003677">
    <property type="term" value="F:DNA binding"/>
    <property type="evidence" value="ECO:0007669"/>
    <property type="project" value="InterPro"/>
</dbReference>
<keyword evidence="8" id="KW-1185">Reference proteome</keyword>
<evidence type="ECO:0000256" key="1">
    <source>
        <dbReference type="ARBA" id="ARBA00004123"/>
    </source>
</evidence>
<dbReference type="VEuPathDB" id="FungiDB:PYU1_G000369"/>
<dbReference type="Pfam" id="PF03126">
    <property type="entry name" value="Plus-3"/>
    <property type="match status" value="1"/>
</dbReference>
<dbReference type="SMART" id="SM00719">
    <property type="entry name" value="Plus3"/>
    <property type="match status" value="1"/>
</dbReference>
<reference evidence="7" key="3">
    <citation type="submission" date="2015-02" db="UniProtKB">
        <authorList>
            <consortium name="EnsemblProtists"/>
        </authorList>
    </citation>
    <scope>IDENTIFICATION</scope>
    <source>
        <strain evidence="7">DAOM BR144</strain>
    </source>
</reference>
<dbReference type="GO" id="GO:0016593">
    <property type="term" value="C:Cdc73/Paf1 complex"/>
    <property type="evidence" value="ECO:0007669"/>
    <property type="project" value="TreeGrafter"/>
</dbReference>
<dbReference type="HOGENOM" id="CLU_367820_0_0_1"/>
<evidence type="ECO:0000256" key="4">
    <source>
        <dbReference type="ARBA" id="ARBA00023242"/>
    </source>
</evidence>
<evidence type="ECO:0000256" key="2">
    <source>
        <dbReference type="ARBA" id="ARBA00023015"/>
    </source>
</evidence>
<feature type="region of interest" description="Disordered" evidence="5">
    <location>
        <begin position="1"/>
        <end position="224"/>
    </location>
</feature>
<dbReference type="InParanoid" id="K3W5X8"/>
<dbReference type="PANTHER" id="PTHR13115:SF8">
    <property type="entry name" value="RNA POLYMERASE-ASSOCIATED PROTEIN RTF1 HOMOLOG"/>
    <property type="match status" value="1"/>
</dbReference>
<feature type="compositionally biased region" description="Acidic residues" evidence="5">
    <location>
        <begin position="27"/>
        <end position="41"/>
    </location>
</feature>
<dbReference type="OMA" id="ISGCYAR"/>
<dbReference type="Proteomes" id="UP000019132">
    <property type="component" value="Unassembled WGS sequence"/>
</dbReference>
<name>K3W5X8_GLOUD</name>
<reference evidence="8" key="2">
    <citation type="submission" date="2010-04" db="EMBL/GenBank/DDBJ databases">
        <authorList>
            <person name="Buell R."/>
            <person name="Hamilton J."/>
            <person name="Hostetler J."/>
        </authorList>
    </citation>
    <scope>NUCLEOTIDE SEQUENCE [LARGE SCALE GENOMIC DNA]</scope>
    <source>
        <strain evidence="8">DAOM:BR144</strain>
    </source>
</reference>
<keyword evidence="4" id="KW-0539">Nucleus</keyword>
<dbReference type="EnsemblProtists" id="PYU1_T000369">
    <property type="protein sequence ID" value="PYU1_T000369"/>
    <property type="gene ID" value="PYU1_G000369"/>
</dbReference>
<feature type="compositionally biased region" description="Basic and acidic residues" evidence="5">
    <location>
        <begin position="103"/>
        <end position="115"/>
    </location>
</feature>
<dbReference type="Gene3D" id="3.90.70.200">
    <property type="entry name" value="Plus-3 domain"/>
    <property type="match status" value="1"/>
</dbReference>
<evidence type="ECO:0000313" key="8">
    <source>
        <dbReference type="Proteomes" id="UP000019132"/>
    </source>
</evidence>
<proteinExistence type="predicted"/>
<dbReference type="EMBL" id="GL376636">
    <property type="status" value="NOT_ANNOTATED_CDS"/>
    <property type="molecule type" value="Genomic_DNA"/>
</dbReference>
<feature type="compositionally biased region" description="Basic and acidic residues" evidence="5">
    <location>
        <begin position="48"/>
        <end position="73"/>
    </location>
</feature>
<evidence type="ECO:0000313" key="7">
    <source>
        <dbReference type="EnsemblProtists" id="PYU1_T000369"/>
    </source>
</evidence>
<evidence type="ECO:0000259" key="6">
    <source>
        <dbReference type="PROSITE" id="PS51360"/>
    </source>
</evidence>
<dbReference type="eggNOG" id="KOG2402">
    <property type="taxonomic scope" value="Eukaryota"/>
</dbReference>